<evidence type="ECO:0000256" key="2">
    <source>
        <dbReference type="ARBA" id="ARBA00005051"/>
    </source>
</evidence>
<dbReference type="InterPro" id="IPR035907">
    <property type="entry name" value="Hppk_sf"/>
</dbReference>
<organism evidence="10 11">
    <name type="scientific">Thermoclostridium stercorarium subsp. thermolacticum DSM 2910</name>
    <dbReference type="NCBI Taxonomy" id="1121336"/>
    <lineage>
        <taxon>Bacteria</taxon>
        <taxon>Bacillati</taxon>
        <taxon>Bacillota</taxon>
        <taxon>Clostridia</taxon>
        <taxon>Eubacteriales</taxon>
        <taxon>Oscillospiraceae</taxon>
        <taxon>Thermoclostridium</taxon>
    </lineage>
</organism>
<keyword evidence="8" id="KW-0289">Folate biosynthesis</keyword>
<name>A0A1B1YBM3_THEST</name>
<dbReference type="RefSeq" id="WP_015358430.1">
    <property type="nucleotide sequence ID" value="NZ_CP014672.1"/>
</dbReference>
<evidence type="ECO:0000256" key="3">
    <source>
        <dbReference type="ARBA" id="ARBA00013253"/>
    </source>
</evidence>
<keyword evidence="4" id="KW-0808">Transferase</keyword>
<protein>
    <recommendedName>
        <fullName evidence="3">2-amino-4-hydroxy-6-hydroxymethyldihydropteridine diphosphokinase</fullName>
        <ecNumber evidence="3">2.7.6.3</ecNumber>
    </recommendedName>
</protein>
<feature type="domain" description="7,8-dihydro-6-hydroxymethylpterin-pyrophosphokinase" evidence="9">
    <location>
        <begin position="88"/>
        <end position="99"/>
    </location>
</feature>
<evidence type="ECO:0000313" key="10">
    <source>
        <dbReference type="EMBL" id="ANW98152.1"/>
    </source>
</evidence>
<dbReference type="GO" id="GO:0003848">
    <property type="term" value="F:2-amino-4-hydroxy-6-hydroxymethyldihydropteridine diphosphokinase activity"/>
    <property type="evidence" value="ECO:0007669"/>
    <property type="project" value="UniProtKB-EC"/>
</dbReference>
<evidence type="ECO:0000256" key="1">
    <source>
        <dbReference type="ARBA" id="ARBA00000198"/>
    </source>
</evidence>
<dbReference type="SUPFAM" id="SSF55083">
    <property type="entry name" value="6-hydroxymethyl-7,8-dihydropterin pyrophosphokinase, HPPK"/>
    <property type="match status" value="1"/>
</dbReference>
<dbReference type="OrthoDB" id="9808041at2"/>
<dbReference type="NCBIfam" id="TIGR01498">
    <property type="entry name" value="folK"/>
    <property type="match status" value="1"/>
</dbReference>
<proteinExistence type="predicted"/>
<evidence type="ECO:0000256" key="6">
    <source>
        <dbReference type="ARBA" id="ARBA00022777"/>
    </source>
</evidence>
<dbReference type="UniPathway" id="UPA00077">
    <property type="reaction ID" value="UER00155"/>
</dbReference>
<dbReference type="GO" id="GO:0046656">
    <property type="term" value="P:folic acid biosynthetic process"/>
    <property type="evidence" value="ECO:0007669"/>
    <property type="project" value="UniProtKB-KW"/>
</dbReference>
<evidence type="ECO:0000256" key="8">
    <source>
        <dbReference type="ARBA" id="ARBA00022909"/>
    </source>
</evidence>
<evidence type="ECO:0000259" key="9">
    <source>
        <dbReference type="PROSITE" id="PS00794"/>
    </source>
</evidence>
<evidence type="ECO:0000256" key="7">
    <source>
        <dbReference type="ARBA" id="ARBA00022840"/>
    </source>
</evidence>
<comment type="catalytic activity">
    <reaction evidence="1">
        <text>6-hydroxymethyl-7,8-dihydropterin + ATP = (7,8-dihydropterin-6-yl)methyl diphosphate + AMP + H(+)</text>
        <dbReference type="Rhea" id="RHEA:11412"/>
        <dbReference type="ChEBI" id="CHEBI:15378"/>
        <dbReference type="ChEBI" id="CHEBI:30616"/>
        <dbReference type="ChEBI" id="CHEBI:44841"/>
        <dbReference type="ChEBI" id="CHEBI:72950"/>
        <dbReference type="ChEBI" id="CHEBI:456215"/>
        <dbReference type="EC" id="2.7.6.3"/>
    </reaction>
</comment>
<dbReference type="Gene3D" id="3.30.70.560">
    <property type="entry name" value="7,8-Dihydro-6-hydroxymethylpterin-pyrophosphokinase HPPK"/>
    <property type="match status" value="1"/>
</dbReference>
<evidence type="ECO:0000256" key="4">
    <source>
        <dbReference type="ARBA" id="ARBA00022679"/>
    </source>
</evidence>
<dbReference type="EC" id="2.7.6.3" evidence="3"/>
<accession>A0A1B1YBM3</accession>
<dbReference type="PANTHER" id="PTHR43071">
    <property type="entry name" value="2-AMINO-4-HYDROXY-6-HYDROXYMETHYLDIHYDROPTERIDINE PYROPHOSPHOKINASE"/>
    <property type="match status" value="1"/>
</dbReference>
<reference evidence="10 11" key="1">
    <citation type="submission" date="2016-02" db="EMBL/GenBank/DDBJ databases">
        <title>Comparison of Clostridium stercorarium subspecies using comparative genomics and transcriptomics.</title>
        <authorList>
            <person name="Schellenberg J."/>
            <person name="Thallinger G."/>
            <person name="Levin D.B."/>
            <person name="Zhang X."/>
            <person name="Alvare G."/>
            <person name="Fristensky B."/>
            <person name="Sparling R."/>
        </authorList>
    </citation>
    <scope>NUCLEOTIDE SEQUENCE [LARGE SCALE GENOMIC DNA]</scope>
    <source>
        <strain evidence="10 11">DSM 2910</strain>
    </source>
</reference>
<dbReference type="Pfam" id="PF01288">
    <property type="entry name" value="HPPK"/>
    <property type="match status" value="1"/>
</dbReference>
<dbReference type="InterPro" id="IPR000550">
    <property type="entry name" value="Hppk"/>
</dbReference>
<evidence type="ECO:0000256" key="5">
    <source>
        <dbReference type="ARBA" id="ARBA00022741"/>
    </source>
</evidence>
<dbReference type="CDD" id="cd00483">
    <property type="entry name" value="HPPK"/>
    <property type="match status" value="1"/>
</dbReference>
<sequence>MDDIILSLGSNIGDREKNLKTALYHIIQNPCISLVAVSNIYNTEPVGYVDQGPFLNLCVSIQTTLNPYELLSSLQNIERLMQRERNIRWGPRNIDIDIIFYRDEVINEENLIIPHPRYKERNFVIIPLLDICEKALIPKFKSMIRQEGRVELYRKFNLNELLEEVKIIQNSKIFL</sequence>
<evidence type="ECO:0000313" key="11">
    <source>
        <dbReference type="Proteomes" id="UP000092971"/>
    </source>
</evidence>
<dbReference type="PANTHER" id="PTHR43071:SF1">
    <property type="entry name" value="2-AMINO-4-HYDROXY-6-HYDROXYMETHYLDIHYDROPTERIDINE PYROPHOSPHOKINASE"/>
    <property type="match status" value="1"/>
</dbReference>
<comment type="pathway">
    <text evidence="2">Cofactor biosynthesis; tetrahydrofolate biosynthesis; 2-amino-4-hydroxy-6-hydroxymethyl-7,8-dihydropteridine diphosphate from 7,8-dihydroneopterin triphosphate: step 4/4.</text>
</comment>
<gene>
    <name evidence="10" type="ORF">CSTERTH_03395</name>
</gene>
<dbReference type="Proteomes" id="UP000092971">
    <property type="component" value="Chromosome"/>
</dbReference>
<keyword evidence="5" id="KW-0547">Nucleotide-binding</keyword>
<dbReference type="GO" id="GO:0005524">
    <property type="term" value="F:ATP binding"/>
    <property type="evidence" value="ECO:0007669"/>
    <property type="project" value="UniProtKB-KW"/>
</dbReference>
<dbReference type="AlphaFoldDB" id="A0A1B1YBM3"/>
<dbReference type="GO" id="GO:0046654">
    <property type="term" value="P:tetrahydrofolate biosynthetic process"/>
    <property type="evidence" value="ECO:0007669"/>
    <property type="project" value="UniProtKB-UniPathway"/>
</dbReference>
<dbReference type="PROSITE" id="PS00794">
    <property type="entry name" value="HPPK"/>
    <property type="match status" value="1"/>
</dbReference>
<keyword evidence="7" id="KW-0067">ATP-binding</keyword>
<dbReference type="GO" id="GO:0016301">
    <property type="term" value="F:kinase activity"/>
    <property type="evidence" value="ECO:0007669"/>
    <property type="project" value="UniProtKB-KW"/>
</dbReference>
<dbReference type="EMBL" id="CP014672">
    <property type="protein sequence ID" value="ANW98152.1"/>
    <property type="molecule type" value="Genomic_DNA"/>
</dbReference>
<keyword evidence="6 10" id="KW-0418">Kinase</keyword>